<evidence type="ECO:0000313" key="4">
    <source>
        <dbReference type="Proteomes" id="UP000483362"/>
    </source>
</evidence>
<dbReference type="SUPFAM" id="SSF54637">
    <property type="entry name" value="Thioesterase/thiol ester dehydrase-isomerase"/>
    <property type="match status" value="1"/>
</dbReference>
<name>A0A6L5XE21_9BACT</name>
<keyword evidence="2" id="KW-0378">Hydrolase</keyword>
<reference evidence="3 4" key="1">
    <citation type="submission" date="2019-08" db="EMBL/GenBank/DDBJ databases">
        <title>In-depth cultivation of the pig gut microbiome towards novel bacterial diversity and tailored functional studies.</title>
        <authorList>
            <person name="Wylensek D."/>
            <person name="Hitch T.C.A."/>
            <person name="Clavel T."/>
        </authorList>
    </citation>
    <scope>NUCLEOTIDE SEQUENCE [LARGE SCALE GENOMIC DNA]</scope>
    <source>
        <strain evidence="3 4">Oil-RF-744-WCA-WT-10</strain>
    </source>
</reference>
<sequence length="146" mass="17403">MAQSIHSNTLMASKNLEIRFSEVDSMQFVWHGAYSLYFEDAREAFGKKYGIGYDSIYANGCYAPLVELSFKYERAMRRGTRPRIDIYYRPCDAAKLIFDYQIRDQDTNELYATGHTVQVFLDRNYQLMWTNPPFYAQWKKKWIQEK</sequence>
<dbReference type="AlphaFoldDB" id="A0A6L5XE21"/>
<dbReference type="PANTHER" id="PTHR31793:SF27">
    <property type="entry name" value="NOVEL THIOESTERASE SUPERFAMILY DOMAIN AND SAPOSIN A-TYPE DOMAIN CONTAINING PROTEIN (0610012H03RIK)"/>
    <property type="match status" value="1"/>
</dbReference>
<dbReference type="CDD" id="cd00586">
    <property type="entry name" value="4HBT"/>
    <property type="match status" value="1"/>
</dbReference>
<organism evidence="3 4">
    <name type="scientific">Sodaliphilus pleomorphus</name>
    <dbReference type="NCBI Taxonomy" id="2606626"/>
    <lineage>
        <taxon>Bacteria</taxon>
        <taxon>Pseudomonadati</taxon>
        <taxon>Bacteroidota</taxon>
        <taxon>Bacteroidia</taxon>
        <taxon>Bacteroidales</taxon>
        <taxon>Muribaculaceae</taxon>
        <taxon>Sodaliphilus</taxon>
    </lineage>
</organism>
<dbReference type="Proteomes" id="UP000483362">
    <property type="component" value="Unassembled WGS sequence"/>
</dbReference>
<comment type="caution">
    <text evidence="3">The sequence shown here is derived from an EMBL/GenBank/DDBJ whole genome shotgun (WGS) entry which is preliminary data.</text>
</comment>
<dbReference type="Gene3D" id="3.10.129.10">
    <property type="entry name" value="Hotdog Thioesterase"/>
    <property type="match status" value="1"/>
</dbReference>
<comment type="similarity">
    <text evidence="1">Belongs to the 4-hydroxybenzoyl-CoA thioesterase family.</text>
</comment>
<keyword evidence="4" id="KW-1185">Reference proteome</keyword>
<dbReference type="GO" id="GO:0047617">
    <property type="term" value="F:fatty acyl-CoA hydrolase activity"/>
    <property type="evidence" value="ECO:0007669"/>
    <property type="project" value="TreeGrafter"/>
</dbReference>
<protein>
    <submittedName>
        <fullName evidence="3">Acyl-CoA thioesterase</fullName>
    </submittedName>
</protein>
<evidence type="ECO:0000256" key="1">
    <source>
        <dbReference type="ARBA" id="ARBA00005953"/>
    </source>
</evidence>
<dbReference type="Pfam" id="PF13279">
    <property type="entry name" value="4HBT_2"/>
    <property type="match status" value="1"/>
</dbReference>
<evidence type="ECO:0000313" key="3">
    <source>
        <dbReference type="EMBL" id="MSS17633.1"/>
    </source>
</evidence>
<dbReference type="InterPro" id="IPR029069">
    <property type="entry name" value="HotDog_dom_sf"/>
</dbReference>
<evidence type="ECO:0000256" key="2">
    <source>
        <dbReference type="ARBA" id="ARBA00022801"/>
    </source>
</evidence>
<dbReference type="RefSeq" id="WP_154328532.1">
    <property type="nucleotide sequence ID" value="NZ_CP045696.1"/>
</dbReference>
<gene>
    <name evidence="3" type="ORF">FYJ29_07670</name>
</gene>
<dbReference type="EMBL" id="VULT01000010">
    <property type="protein sequence ID" value="MSS17633.1"/>
    <property type="molecule type" value="Genomic_DNA"/>
</dbReference>
<accession>A0A6L5XE21</accession>
<proteinExistence type="inferred from homology"/>
<dbReference type="PANTHER" id="PTHR31793">
    <property type="entry name" value="4-HYDROXYBENZOYL-COA THIOESTERASE FAMILY MEMBER"/>
    <property type="match status" value="1"/>
</dbReference>
<dbReference type="InterPro" id="IPR050563">
    <property type="entry name" value="4-hydroxybenzoyl-CoA_TE"/>
</dbReference>